<reference evidence="3" key="1">
    <citation type="journal article" date="2021" name="Science">
        <title>Hunting the eagle killer: A cyanobacterial neurotoxin causes vacuolar myelinopathy.</title>
        <authorList>
            <person name="Breinlinger S."/>
            <person name="Phillips T.J."/>
            <person name="Haram B.N."/>
            <person name="Mares J."/>
            <person name="Martinez Yerena J.A."/>
            <person name="Hrouzek P."/>
            <person name="Sobotka R."/>
            <person name="Henderson W.M."/>
            <person name="Schmieder P."/>
            <person name="Williams S.M."/>
            <person name="Lauderdale J.D."/>
            <person name="Wilde H.D."/>
            <person name="Gerrin W."/>
            <person name="Kust A."/>
            <person name="Washington J.W."/>
            <person name="Wagner C."/>
            <person name="Geier B."/>
            <person name="Liebeke M."/>
            <person name="Enke H."/>
            <person name="Niedermeyer T.H.J."/>
            <person name="Wilde S.B."/>
        </authorList>
    </citation>
    <scope>NUCLEOTIDE SEQUENCE [LARGE SCALE GENOMIC DNA]</scope>
    <source>
        <strain evidence="3">Thurmond2011</strain>
    </source>
</reference>
<evidence type="ECO:0000256" key="1">
    <source>
        <dbReference type="SAM" id="Phobius"/>
    </source>
</evidence>
<proteinExistence type="predicted"/>
<dbReference type="AlphaFoldDB" id="A0AAP5I974"/>
<name>A0AAP5I974_9CYAN</name>
<evidence type="ECO:0000313" key="3">
    <source>
        <dbReference type="Proteomes" id="UP000667802"/>
    </source>
</evidence>
<feature type="transmembrane region" description="Helical" evidence="1">
    <location>
        <begin position="31"/>
        <end position="48"/>
    </location>
</feature>
<sequence>MDTKLDTKAQNGKIFPEAVEWVLKQIVVLPRNWLIITTIFIVLSTFQISKDKQLSIKFQVTNTTAIFLALTWLPSVLKIFALSGGALKTPGVEITNSSVVPILQSLSSDSLGFLIEQTKQGEDVAPLTQQQEVRKVRHECQKVYASRFSGSEIRQQMERLAERYKEVRRLMPSSPQRTFEMESITGRLRALAPKVDFSAKEVLDFLQSSDQGKRLQGLSITEWSGDPIYFESVLHIINYSQTAFEQTSALRAAHKMIPQLNDEQKKDLQQVLTNQRDYNPDEKRWIKPDSNRWTISDRILSALQS</sequence>
<keyword evidence="1" id="KW-0812">Transmembrane</keyword>
<organism evidence="2 3">
    <name type="scientific">Aetokthonos hydrillicola Thurmond2011</name>
    <dbReference type="NCBI Taxonomy" id="2712845"/>
    <lineage>
        <taxon>Bacteria</taxon>
        <taxon>Bacillati</taxon>
        <taxon>Cyanobacteriota</taxon>
        <taxon>Cyanophyceae</taxon>
        <taxon>Nostocales</taxon>
        <taxon>Hapalosiphonaceae</taxon>
        <taxon>Aetokthonos</taxon>
    </lineage>
</organism>
<dbReference type="RefSeq" id="WP_208341474.1">
    <property type="nucleotide sequence ID" value="NZ_CAWQFN010000903.1"/>
</dbReference>
<gene>
    <name evidence="2" type="ORF">G7B40_021815</name>
</gene>
<keyword evidence="3" id="KW-1185">Reference proteome</keyword>
<dbReference type="EMBL" id="JAALHA020000011">
    <property type="protein sequence ID" value="MDR9897181.1"/>
    <property type="molecule type" value="Genomic_DNA"/>
</dbReference>
<keyword evidence="1" id="KW-0472">Membrane</keyword>
<dbReference type="Proteomes" id="UP000667802">
    <property type="component" value="Unassembled WGS sequence"/>
</dbReference>
<evidence type="ECO:0000313" key="2">
    <source>
        <dbReference type="EMBL" id="MDR9897181.1"/>
    </source>
</evidence>
<feature type="transmembrane region" description="Helical" evidence="1">
    <location>
        <begin position="60"/>
        <end position="81"/>
    </location>
</feature>
<accession>A0AAP5I974</accession>
<keyword evidence="1" id="KW-1133">Transmembrane helix</keyword>
<comment type="caution">
    <text evidence="2">The sequence shown here is derived from an EMBL/GenBank/DDBJ whole genome shotgun (WGS) entry which is preliminary data.</text>
</comment>
<protein>
    <submittedName>
        <fullName evidence="2">Uncharacterized protein</fullName>
    </submittedName>
</protein>